<dbReference type="EMBL" id="LAZR01066611">
    <property type="protein sequence ID" value="KKK53233.1"/>
    <property type="molecule type" value="Genomic_DNA"/>
</dbReference>
<name>A0A0F8W9D9_9ZZZZ</name>
<proteinExistence type="predicted"/>
<gene>
    <name evidence="1" type="ORF">LCGC14_3096820</name>
</gene>
<dbReference type="AlphaFoldDB" id="A0A0F8W9D9"/>
<accession>A0A0F8W9D9</accession>
<reference evidence="1" key="1">
    <citation type="journal article" date="2015" name="Nature">
        <title>Complex archaea that bridge the gap between prokaryotes and eukaryotes.</title>
        <authorList>
            <person name="Spang A."/>
            <person name="Saw J.H."/>
            <person name="Jorgensen S.L."/>
            <person name="Zaremba-Niedzwiedzka K."/>
            <person name="Martijn J."/>
            <person name="Lind A.E."/>
            <person name="van Eijk R."/>
            <person name="Schleper C."/>
            <person name="Guy L."/>
            <person name="Ettema T.J."/>
        </authorList>
    </citation>
    <scope>NUCLEOTIDE SEQUENCE</scope>
</reference>
<organism evidence="1">
    <name type="scientific">marine sediment metagenome</name>
    <dbReference type="NCBI Taxonomy" id="412755"/>
    <lineage>
        <taxon>unclassified sequences</taxon>
        <taxon>metagenomes</taxon>
        <taxon>ecological metagenomes</taxon>
    </lineage>
</organism>
<protein>
    <submittedName>
        <fullName evidence="1">Uncharacterized protein</fullName>
    </submittedName>
</protein>
<evidence type="ECO:0000313" key="1">
    <source>
        <dbReference type="EMBL" id="KKK53233.1"/>
    </source>
</evidence>
<comment type="caution">
    <text evidence="1">The sequence shown here is derived from an EMBL/GenBank/DDBJ whole genome shotgun (WGS) entry which is preliminary data.</text>
</comment>
<sequence length="46" mass="5153">MDNLDIPFTENPKFSCCPEPNGIRNTNKLLYSITAARNLALAEIEN</sequence>
<feature type="non-terminal residue" evidence="1">
    <location>
        <position position="46"/>
    </location>
</feature>